<keyword evidence="7" id="KW-1185">Reference proteome</keyword>
<dbReference type="SMART" id="SM00360">
    <property type="entry name" value="RRM"/>
    <property type="match status" value="5"/>
</dbReference>
<keyword evidence="2 3" id="KW-0694">RNA-binding</keyword>
<gene>
    <name evidence="6" type="ORF">PECUL_23A060429</name>
</gene>
<feature type="region of interest" description="Disordered" evidence="4">
    <location>
        <begin position="264"/>
        <end position="286"/>
    </location>
</feature>
<name>A0AAD1W5N8_PELCU</name>
<proteinExistence type="predicted"/>
<feature type="domain" description="RRM" evidence="5">
    <location>
        <begin position="606"/>
        <end position="684"/>
    </location>
</feature>
<organism evidence="6 7">
    <name type="scientific">Pelobates cultripes</name>
    <name type="common">Western spadefoot toad</name>
    <dbReference type="NCBI Taxonomy" id="61616"/>
    <lineage>
        <taxon>Eukaryota</taxon>
        <taxon>Metazoa</taxon>
        <taxon>Chordata</taxon>
        <taxon>Craniata</taxon>
        <taxon>Vertebrata</taxon>
        <taxon>Euteleostomi</taxon>
        <taxon>Amphibia</taxon>
        <taxon>Batrachia</taxon>
        <taxon>Anura</taxon>
        <taxon>Pelobatoidea</taxon>
        <taxon>Pelobatidae</taxon>
        <taxon>Pelobates</taxon>
    </lineage>
</organism>
<evidence type="ECO:0000256" key="2">
    <source>
        <dbReference type="ARBA" id="ARBA00022884"/>
    </source>
</evidence>
<dbReference type="InterPro" id="IPR035979">
    <property type="entry name" value="RBD_domain_sf"/>
</dbReference>
<dbReference type="Pfam" id="PF00076">
    <property type="entry name" value="RRM_1"/>
    <property type="match status" value="3"/>
</dbReference>
<dbReference type="GO" id="GO:0003723">
    <property type="term" value="F:RNA binding"/>
    <property type="evidence" value="ECO:0007669"/>
    <property type="project" value="UniProtKB-UniRule"/>
</dbReference>
<dbReference type="InterPro" id="IPR000504">
    <property type="entry name" value="RRM_dom"/>
</dbReference>
<evidence type="ECO:0000313" key="7">
    <source>
        <dbReference type="Proteomes" id="UP001295444"/>
    </source>
</evidence>
<dbReference type="SUPFAM" id="SSF54928">
    <property type="entry name" value="RNA-binding domain, RBD"/>
    <property type="match status" value="4"/>
</dbReference>
<dbReference type="InterPro" id="IPR012677">
    <property type="entry name" value="Nucleotide-bd_a/b_plait_sf"/>
</dbReference>
<sequence length="684" mass="77370">MAVVIRLQGLPVEAGSADIRHFFTGLNIPDGGVHIIGGKLGEVFIIFSTDEDARRAMSRTGGMIKQSYIQLFLSSKTEMQNTLEMNRKGGRDMKYSGVSSVENLSKILTAMKKGIHQNKYGNDRPDSGSYSSGGKQSENVHKQSVGNRGTSGVRKDTKEPKEDGSIYVFLFGLPYSASEDDLKHFFDGLHIAEIIFLQHTNGVRNGNALVKFDSVDDANASLKRNNEYMGHRFISVKKSTEEKWVEAGGQIEYLDVHSHRDGSYGDVNKHSLSRSSKRQRVRSRSPRHREFYLHLNNLPIDVNKQEIKHLLGDPGMAESQIKLLLPKYNDKKIEGFVRLDSQRHYERCLGLHKSRFCGHTISIVPISRTSMLVMIDAHEKHLVPERGSSQDKSFPPQNIKERSNLKRCLYLRNFPFDVTKTEVKKFFVGFPVHEDDIFLLYDSKDVGLGEALVRFPTENQAILAEGLNRQSFLGTEVLLRRISDEQMTELATVQDPPDRRTLRHSPVNRDHYVECIDSYEHSAGPYELSEEFVNKPYEPPTSSLGLPEFGHGHGDFRGPERLRSPCRADFHGADEPFGRIDVEKSSMTDYIDFDPIQIQNFGRSSGLIRMKNVPYTATTEEILDFFYGYNVIPESVLIRVSKQGMPKGMATVCIKNYDDAVAAVRELDGRPIGQRKVSLTLLKY</sequence>
<feature type="compositionally biased region" description="Basic residues" evidence="4">
    <location>
        <begin position="271"/>
        <end position="286"/>
    </location>
</feature>
<evidence type="ECO:0000256" key="3">
    <source>
        <dbReference type="PROSITE-ProRule" id="PRU00176"/>
    </source>
</evidence>
<dbReference type="PANTHER" id="PTHR13976">
    <property type="entry name" value="HETEROGENEOUS NUCLEAR RIBONUCLEOPROTEIN-RELATED"/>
    <property type="match status" value="1"/>
</dbReference>
<dbReference type="Gene3D" id="3.30.70.330">
    <property type="match status" value="5"/>
</dbReference>
<dbReference type="AlphaFoldDB" id="A0AAD1W5N8"/>
<feature type="compositionally biased region" description="Polar residues" evidence="4">
    <location>
        <begin position="128"/>
        <end position="150"/>
    </location>
</feature>
<reference evidence="6" key="1">
    <citation type="submission" date="2022-03" db="EMBL/GenBank/DDBJ databases">
        <authorList>
            <person name="Alioto T."/>
            <person name="Alioto T."/>
            <person name="Gomez Garrido J."/>
        </authorList>
    </citation>
    <scope>NUCLEOTIDE SEQUENCE</scope>
</reference>
<protein>
    <submittedName>
        <fullName evidence="6">RNA-binding 12B</fullName>
    </submittedName>
</protein>
<evidence type="ECO:0000256" key="1">
    <source>
        <dbReference type="ARBA" id="ARBA00022737"/>
    </source>
</evidence>
<accession>A0AAD1W5N8</accession>
<dbReference type="EMBL" id="OW240915">
    <property type="protein sequence ID" value="CAH2285564.1"/>
    <property type="molecule type" value="Genomic_DNA"/>
</dbReference>
<evidence type="ECO:0000259" key="5">
    <source>
        <dbReference type="PROSITE" id="PS50102"/>
    </source>
</evidence>
<dbReference type="InterPro" id="IPR050666">
    <property type="entry name" value="ESRP"/>
</dbReference>
<evidence type="ECO:0000313" key="6">
    <source>
        <dbReference type="EMBL" id="CAH2285564.1"/>
    </source>
</evidence>
<dbReference type="PROSITE" id="PS50102">
    <property type="entry name" value="RRM"/>
    <property type="match status" value="2"/>
</dbReference>
<feature type="region of interest" description="Disordered" evidence="4">
    <location>
        <begin position="115"/>
        <end position="159"/>
    </location>
</feature>
<dbReference type="Proteomes" id="UP001295444">
    <property type="component" value="Chromosome 04"/>
</dbReference>
<feature type="domain" description="RRM" evidence="5">
    <location>
        <begin position="166"/>
        <end position="241"/>
    </location>
</feature>
<keyword evidence="1" id="KW-0677">Repeat</keyword>
<evidence type="ECO:0000256" key="4">
    <source>
        <dbReference type="SAM" id="MobiDB-lite"/>
    </source>
</evidence>